<dbReference type="AlphaFoldDB" id="A0A1N6DKG3"/>
<dbReference type="EMBL" id="FSRE01000001">
    <property type="protein sequence ID" value="SIN71272.1"/>
    <property type="molecule type" value="Genomic_DNA"/>
</dbReference>
<dbReference type="OrthoDB" id="9791200at2"/>
<name>A0A1N6DKG3_9GAMM</name>
<accession>A0A1N6DKG3</accession>
<protein>
    <submittedName>
        <fullName evidence="1">Uncharacterized protein</fullName>
    </submittedName>
</protein>
<proteinExistence type="predicted"/>
<evidence type="ECO:0000313" key="2">
    <source>
        <dbReference type="Proteomes" id="UP000198461"/>
    </source>
</evidence>
<dbReference type="Proteomes" id="UP000198461">
    <property type="component" value="Unassembled WGS sequence"/>
</dbReference>
<evidence type="ECO:0000313" key="1">
    <source>
        <dbReference type="EMBL" id="SIN71272.1"/>
    </source>
</evidence>
<dbReference type="STRING" id="364032.SAMN05443662_0221"/>
<dbReference type="RefSeq" id="WP_074200559.1">
    <property type="nucleotide sequence ID" value="NZ_FSRE01000001.1"/>
</dbReference>
<keyword evidence="2" id="KW-1185">Reference proteome</keyword>
<organism evidence="1 2">
    <name type="scientific">Sulfurivirga caldicuralii</name>
    <dbReference type="NCBI Taxonomy" id="364032"/>
    <lineage>
        <taxon>Bacteria</taxon>
        <taxon>Pseudomonadati</taxon>
        <taxon>Pseudomonadota</taxon>
        <taxon>Gammaproteobacteria</taxon>
        <taxon>Thiotrichales</taxon>
        <taxon>Piscirickettsiaceae</taxon>
        <taxon>Sulfurivirga</taxon>
    </lineage>
</organism>
<reference evidence="1 2" key="1">
    <citation type="submission" date="2016-11" db="EMBL/GenBank/DDBJ databases">
        <authorList>
            <person name="Jaros S."/>
            <person name="Januszkiewicz K."/>
            <person name="Wedrychowicz H."/>
        </authorList>
    </citation>
    <scope>NUCLEOTIDE SEQUENCE [LARGE SCALE GENOMIC DNA]</scope>
    <source>
        <strain evidence="1 2">DSM 17737</strain>
    </source>
</reference>
<sequence length="104" mass="12339">MRFKSREYPGYDKDPMHGMSHEAKLIRDAWAFRLLSEDEKCEGWRSDQFEQLWSQVDAIWEKADFRIANLPPEVQDKYMKLQMEALRKAKAAGWDPDGMLELDD</sequence>
<gene>
    <name evidence="1" type="ORF">SAMN05443662_0221</name>
</gene>